<keyword evidence="2" id="KW-1185">Reference proteome</keyword>
<protein>
    <recommendedName>
        <fullName evidence="3">HTH luxR-type domain-containing protein</fullName>
    </recommendedName>
</protein>
<gene>
    <name evidence="1" type="ORF">ACFFN0_06070</name>
</gene>
<dbReference type="EMBL" id="JBHMAX010000012">
    <property type="protein sequence ID" value="MFB9731602.1"/>
    <property type="molecule type" value="Genomic_DNA"/>
</dbReference>
<accession>A0ABV5V1C2</accession>
<sequence length="331" mass="36406">MTDQPRPDVLPLSSDTETLYRHVLRSRPARLGGHAESLGWPPARAEAAIDVLESLRLARRGADGVVRAEDPRTSVTRLLDDAEADLDRRRRELAGLRGSLETFVGDYRRGVRRTRPQVPPWERLTPGEVVPVVEHLMRTTDGPLLQVAGAERSGPGRADEIRRRRAEAAASGRVLRTIYPASVQEASATRDVVQERAAAGELQRFLPAAGAPVEFLVFGRTAVLLDEGDGPESDHLLLRPAALVEAFVTLFEGLWRRARPLGPEDAAQDARLLELLSLGYKDEAVARQLGLGLRTVRRRIAALMDEHGVHTRFQLGLSVAARRGPADDGRR</sequence>
<dbReference type="RefSeq" id="WP_141337034.1">
    <property type="nucleotide sequence ID" value="NZ_JBHMAX010000012.1"/>
</dbReference>
<dbReference type="InterPro" id="IPR036388">
    <property type="entry name" value="WH-like_DNA-bd_sf"/>
</dbReference>
<evidence type="ECO:0000313" key="1">
    <source>
        <dbReference type="EMBL" id="MFB9731602.1"/>
    </source>
</evidence>
<evidence type="ECO:0008006" key="3">
    <source>
        <dbReference type="Google" id="ProtNLM"/>
    </source>
</evidence>
<proteinExistence type="predicted"/>
<comment type="caution">
    <text evidence="1">The sequence shown here is derived from an EMBL/GenBank/DDBJ whole genome shotgun (WGS) entry which is preliminary data.</text>
</comment>
<name>A0ABV5V1C2_9MICO</name>
<dbReference type="Proteomes" id="UP001589613">
    <property type="component" value="Unassembled WGS sequence"/>
</dbReference>
<evidence type="ECO:0000313" key="2">
    <source>
        <dbReference type="Proteomes" id="UP001589613"/>
    </source>
</evidence>
<organism evidence="1 2">
    <name type="scientific">Ornithinimicrobium kibberense</name>
    <dbReference type="NCBI Taxonomy" id="282060"/>
    <lineage>
        <taxon>Bacteria</taxon>
        <taxon>Bacillati</taxon>
        <taxon>Actinomycetota</taxon>
        <taxon>Actinomycetes</taxon>
        <taxon>Micrococcales</taxon>
        <taxon>Ornithinimicrobiaceae</taxon>
        <taxon>Ornithinimicrobium</taxon>
    </lineage>
</organism>
<reference evidence="1 2" key="1">
    <citation type="submission" date="2024-09" db="EMBL/GenBank/DDBJ databases">
        <authorList>
            <person name="Sun Q."/>
            <person name="Mori K."/>
        </authorList>
    </citation>
    <scope>NUCLEOTIDE SEQUENCE [LARGE SCALE GENOMIC DNA]</scope>
    <source>
        <strain evidence="1 2">JCM 12763</strain>
    </source>
</reference>
<dbReference type="InterPro" id="IPR016032">
    <property type="entry name" value="Sig_transdc_resp-reg_C-effctor"/>
</dbReference>
<dbReference type="SUPFAM" id="SSF46894">
    <property type="entry name" value="C-terminal effector domain of the bipartite response regulators"/>
    <property type="match status" value="1"/>
</dbReference>
<dbReference type="Gene3D" id="1.10.10.10">
    <property type="entry name" value="Winged helix-like DNA-binding domain superfamily/Winged helix DNA-binding domain"/>
    <property type="match status" value="1"/>
</dbReference>